<name>A0AAE0ZT29_9GAST</name>
<dbReference type="Proteomes" id="UP001283361">
    <property type="component" value="Unassembled WGS sequence"/>
</dbReference>
<protein>
    <submittedName>
        <fullName evidence="1">Uncharacterized protein</fullName>
    </submittedName>
</protein>
<comment type="caution">
    <text evidence="1">The sequence shown here is derived from an EMBL/GenBank/DDBJ whole genome shotgun (WGS) entry which is preliminary data.</text>
</comment>
<accession>A0AAE0ZT29</accession>
<gene>
    <name evidence="1" type="ORF">RRG08_007236</name>
</gene>
<dbReference type="EMBL" id="JAWDGP010003379">
    <property type="protein sequence ID" value="KAK3774877.1"/>
    <property type="molecule type" value="Genomic_DNA"/>
</dbReference>
<organism evidence="1 2">
    <name type="scientific">Elysia crispata</name>
    <name type="common">lettuce slug</name>
    <dbReference type="NCBI Taxonomy" id="231223"/>
    <lineage>
        <taxon>Eukaryota</taxon>
        <taxon>Metazoa</taxon>
        <taxon>Spiralia</taxon>
        <taxon>Lophotrochozoa</taxon>
        <taxon>Mollusca</taxon>
        <taxon>Gastropoda</taxon>
        <taxon>Heterobranchia</taxon>
        <taxon>Euthyneura</taxon>
        <taxon>Panpulmonata</taxon>
        <taxon>Sacoglossa</taxon>
        <taxon>Placobranchoidea</taxon>
        <taxon>Plakobranchidae</taxon>
        <taxon>Elysia</taxon>
    </lineage>
</organism>
<evidence type="ECO:0000313" key="1">
    <source>
        <dbReference type="EMBL" id="KAK3774877.1"/>
    </source>
</evidence>
<evidence type="ECO:0000313" key="2">
    <source>
        <dbReference type="Proteomes" id="UP001283361"/>
    </source>
</evidence>
<keyword evidence="2" id="KW-1185">Reference proteome</keyword>
<reference evidence="1" key="1">
    <citation type="journal article" date="2023" name="G3 (Bethesda)">
        <title>A reference genome for the long-term kleptoplast-retaining sea slug Elysia crispata morphotype clarki.</title>
        <authorList>
            <person name="Eastman K.E."/>
            <person name="Pendleton A.L."/>
            <person name="Shaikh M.A."/>
            <person name="Suttiyut T."/>
            <person name="Ogas R."/>
            <person name="Tomko P."/>
            <person name="Gavelis G."/>
            <person name="Widhalm J.R."/>
            <person name="Wisecaver J.H."/>
        </authorList>
    </citation>
    <scope>NUCLEOTIDE SEQUENCE</scope>
    <source>
        <strain evidence="1">ECLA1</strain>
    </source>
</reference>
<dbReference type="AlphaFoldDB" id="A0AAE0ZT29"/>
<proteinExistence type="predicted"/>
<sequence>MTWREAKNFTGDVQNWNDMEGSKEFHRRRSELESQGGKQGLFWILENLRSVMTERKDETTLDTVTLERASQ</sequence>